<evidence type="ECO:0000313" key="3">
    <source>
        <dbReference type="Proteomes" id="UP000318017"/>
    </source>
</evidence>
<gene>
    <name evidence="2" type="ORF">Q31a_17830</name>
</gene>
<evidence type="ECO:0000259" key="1">
    <source>
        <dbReference type="Pfam" id="PF13701"/>
    </source>
</evidence>
<organism evidence="2 3">
    <name type="scientific">Aureliella helgolandensis</name>
    <dbReference type="NCBI Taxonomy" id="2527968"/>
    <lineage>
        <taxon>Bacteria</taxon>
        <taxon>Pseudomonadati</taxon>
        <taxon>Planctomycetota</taxon>
        <taxon>Planctomycetia</taxon>
        <taxon>Pirellulales</taxon>
        <taxon>Pirellulaceae</taxon>
        <taxon>Aureliella</taxon>
    </lineage>
</organism>
<feature type="domain" description="Transposase DDE" evidence="1">
    <location>
        <begin position="2"/>
        <end position="192"/>
    </location>
</feature>
<protein>
    <recommendedName>
        <fullName evidence="1">Transposase DDE domain-containing protein</fullName>
    </recommendedName>
</protein>
<dbReference type="KEGG" id="ahel:Q31a_17830"/>
<dbReference type="AlphaFoldDB" id="A0A518G4F9"/>
<proteinExistence type="predicted"/>
<dbReference type="Pfam" id="PF13701">
    <property type="entry name" value="DDE_Tnp_1_4"/>
    <property type="match status" value="1"/>
</dbReference>
<dbReference type="InterPro" id="IPR025668">
    <property type="entry name" value="Tnp_DDE_dom"/>
</dbReference>
<dbReference type="EMBL" id="CP036298">
    <property type="protein sequence ID" value="QDV23484.1"/>
    <property type="molecule type" value="Genomic_DNA"/>
</dbReference>
<accession>A0A518G4F9</accession>
<dbReference type="Proteomes" id="UP000318017">
    <property type="component" value="Chromosome"/>
</dbReference>
<reference evidence="2 3" key="1">
    <citation type="submission" date="2019-02" db="EMBL/GenBank/DDBJ databases">
        <title>Deep-cultivation of Planctomycetes and their phenomic and genomic characterization uncovers novel biology.</title>
        <authorList>
            <person name="Wiegand S."/>
            <person name="Jogler M."/>
            <person name="Boedeker C."/>
            <person name="Pinto D."/>
            <person name="Vollmers J."/>
            <person name="Rivas-Marin E."/>
            <person name="Kohn T."/>
            <person name="Peeters S.H."/>
            <person name="Heuer A."/>
            <person name="Rast P."/>
            <person name="Oberbeckmann S."/>
            <person name="Bunk B."/>
            <person name="Jeske O."/>
            <person name="Meyerdierks A."/>
            <person name="Storesund J.E."/>
            <person name="Kallscheuer N."/>
            <person name="Luecker S."/>
            <person name="Lage O.M."/>
            <person name="Pohl T."/>
            <person name="Merkel B.J."/>
            <person name="Hornburger P."/>
            <person name="Mueller R.-W."/>
            <person name="Bruemmer F."/>
            <person name="Labrenz M."/>
            <person name="Spormann A.M."/>
            <person name="Op den Camp H."/>
            <person name="Overmann J."/>
            <person name="Amann R."/>
            <person name="Jetten M.S.M."/>
            <person name="Mascher T."/>
            <person name="Medema M.H."/>
            <person name="Devos D.P."/>
            <person name="Kaster A.-K."/>
            <person name="Ovreas L."/>
            <person name="Rohde M."/>
            <person name="Galperin M.Y."/>
            <person name="Jogler C."/>
        </authorList>
    </citation>
    <scope>NUCLEOTIDE SEQUENCE [LARGE SCALE GENOMIC DNA]</scope>
    <source>
        <strain evidence="2 3">Q31a</strain>
    </source>
</reference>
<name>A0A518G4F9_9BACT</name>
<evidence type="ECO:0000313" key="2">
    <source>
        <dbReference type="EMBL" id="QDV23484.1"/>
    </source>
</evidence>
<keyword evidence="3" id="KW-1185">Reference proteome</keyword>
<sequence length="197" mass="22649">MLGLPRNLRLSELADGWGTQAANQFDQSCTEASCEKQRVFGEFQYTAGTWDRERRVIVRAEYLPAGPNTRFIVTNFPGEPQELYDQLYVIRGDMENRIKEQQLMLFADCTSCHDFQANQFRLLLSTFAYVLVEALRRDQLSGTELAKAQADTIRVRLLKLAARVRTSVRGFVFHFASRFPRQEIFRTLATNLLLDTG</sequence>